<proteinExistence type="predicted"/>
<dbReference type="EMBL" id="JAKGAQ010000004">
    <property type="protein sequence ID" value="MCF2872449.1"/>
    <property type="molecule type" value="Genomic_DNA"/>
</dbReference>
<sequence length="191" mass="21458">MSETPRDPGDLPLDRLFPVLRHASFAQSTGDGGIIPSGDNGLYFEPYIGDMILVYAIDYPDRVAYVTRANLRDANVRTSQMEDAAWKNFQAKRDIVEFQGNGVSFMAVIDGFYESSLVLDSELWVSVAQQMEDDIVMIVPARDLIIVAPASNTAEVAFLRSVRTDILENGTHQLSDLMYIWRDGRWAVFDE</sequence>
<dbReference type="RefSeq" id="WP_235226775.1">
    <property type="nucleotide sequence ID" value="NZ_JAKGAQ010000004.1"/>
</dbReference>
<evidence type="ECO:0000313" key="1">
    <source>
        <dbReference type="EMBL" id="MCF2872449.1"/>
    </source>
</evidence>
<dbReference type="Pfam" id="PF07285">
    <property type="entry name" value="DUF1444"/>
    <property type="match status" value="1"/>
</dbReference>
<accession>A0ABS9CZ31</accession>
<organism evidence="1 2">
    <name type="scientific">Octadecabacter dasysiphoniae</name>
    <dbReference type="NCBI Taxonomy" id="2909341"/>
    <lineage>
        <taxon>Bacteria</taxon>
        <taxon>Pseudomonadati</taxon>
        <taxon>Pseudomonadota</taxon>
        <taxon>Alphaproteobacteria</taxon>
        <taxon>Rhodobacterales</taxon>
        <taxon>Roseobacteraceae</taxon>
        <taxon>Octadecabacter</taxon>
    </lineage>
</organism>
<reference evidence="1 2" key="1">
    <citation type="submission" date="2022-01" db="EMBL/GenBank/DDBJ databases">
        <title>Octadecabacter sp. nov., isolated from a marine alga.</title>
        <authorList>
            <person name="Jin M.S."/>
            <person name="Kim H.M."/>
            <person name="Han D.M."/>
            <person name="Jung J.J."/>
            <person name="Jeon C.O."/>
        </authorList>
    </citation>
    <scope>NUCLEOTIDE SEQUENCE [LARGE SCALE GENOMIC DNA]</scope>
    <source>
        <strain evidence="1 2">G9-8</strain>
    </source>
</reference>
<protein>
    <submittedName>
        <fullName evidence="1">DUF1444 family protein</fullName>
    </submittedName>
</protein>
<dbReference type="InterPro" id="IPR010838">
    <property type="entry name" value="DUF1444"/>
</dbReference>
<dbReference type="Proteomes" id="UP001200557">
    <property type="component" value="Unassembled WGS sequence"/>
</dbReference>
<name>A0ABS9CZ31_9RHOB</name>
<evidence type="ECO:0000313" key="2">
    <source>
        <dbReference type="Proteomes" id="UP001200557"/>
    </source>
</evidence>
<comment type="caution">
    <text evidence="1">The sequence shown here is derived from an EMBL/GenBank/DDBJ whole genome shotgun (WGS) entry which is preliminary data.</text>
</comment>
<keyword evidence="2" id="KW-1185">Reference proteome</keyword>
<gene>
    <name evidence="1" type="ORF">L0664_15345</name>
</gene>